<accession>A0A6J6G439</accession>
<keyword evidence="1" id="KW-0812">Transmembrane</keyword>
<sequence length="711" mass="73695">MLRRIPAWCGSVIGAVVLSILATAPAVASAPPDAGVTIYVDGTPVATGASISGSGDITAVMNAYLSPGGGARDLSMAFTGPLKYKAGSIIAPEGATIEWSTDSGASWVNIEPTPATSITNVRARRAAVVDGSTIGSVDFKRTISFSPQTGDLPAAQGGDGWDVFFGGDKAYAVYHHEYTTIDCFSRLTAQRCAGYPFRPLNVNRFGAYYSFQSSSGWVDTTTNRLYTWAGKYADTSGLYADAGILCIDVSSTPGECGFTSLSTGSVVGRPQYLAHLGPQFYVNGRIVTVDRNNAKVGCFDVAAVAKCANSPYAFAGAAQNSDVPAGLVDGKLIIAADSDIVCVDPATMAPCTGGAWPVTYASIGKSFDRFPIAPHADASGVIDGFCRAAYCMNMNGVVDQSMVSPYSLLITAPSTTPSDPGYGNGVVRVQLHGTRLLFPKGNVLEVIDCYDYATAGRCANYPMTLTVPGVWNPYVYAFNPDPVQANCMWMNNNAGIIKRFNVVDATWGCSAGAASTEVAQTPRMTCAAADTIKTWKTATLSTVAGTPGQMTLSINDSQGNAISGWQGIALGLNSPIDLSTLTFAQTGANPSFTLTVVSGELLTGVVDVVYSTTAAELCVGLEIDPEVPLTECSTNSGVNATLDEFAGTAYATTATSASGVNVCAAGYVQPGTSAPNVTNLPSTGSNVNVLVLVAFLVMGAGVVLKKSRRTS</sequence>
<proteinExistence type="predicted"/>
<keyword evidence="1" id="KW-1133">Transmembrane helix</keyword>
<organism evidence="2">
    <name type="scientific">freshwater metagenome</name>
    <dbReference type="NCBI Taxonomy" id="449393"/>
    <lineage>
        <taxon>unclassified sequences</taxon>
        <taxon>metagenomes</taxon>
        <taxon>ecological metagenomes</taxon>
    </lineage>
</organism>
<protein>
    <submittedName>
        <fullName evidence="2">Unannotated protein</fullName>
    </submittedName>
</protein>
<name>A0A6J6G439_9ZZZZ</name>
<reference evidence="2" key="1">
    <citation type="submission" date="2020-05" db="EMBL/GenBank/DDBJ databases">
        <authorList>
            <person name="Chiriac C."/>
            <person name="Salcher M."/>
            <person name="Ghai R."/>
            <person name="Kavagutti S V."/>
        </authorList>
    </citation>
    <scope>NUCLEOTIDE SEQUENCE</scope>
</reference>
<evidence type="ECO:0000256" key="1">
    <source>
        <dbReference type="SAM" id="Phobius"/>
    </source>
</evidence>
<keyword evidence="1" id="KW-0472">Membrane</keyword>
<dbReference type="NCBIfam" id="TIGR01167">
    <property type="entry name" value="LPXTG_anchor"/>
    <property type="match status" value="1"/>
</dbReference>
<feature type="transmembrane region" description="Helical" evidence="1">
    <location>
        <begin position="687"/>
        <end position="704"/>
    </location>
</feature>
<dbReference type="AlphaFoldDB" id="A0A6J6G439"/>
<dbReference type="EMBL" id="CAEZTS010000236">
    <property type="protein sequence ID" value="CAB4596026.1"/>
    <property type="molecule type" value="Genomic_DNA"/>
</dbReference>
<gene>
    <name evidence="2" type="ORF">UFOPK1722_01901</name>
</gene>
<evidence type="ECO:0000313" key="2">
    <source>
        <dbReference type="EMBL" id="CAB4596026.1"/>
    </source>
</evidence>